<keyword evidence="4" id="KW-1185">Reference proteome</keyword>
<dbReference type="InterPro" id="IPR036770">
    <property type="entry name" value="Ankyrin_rpt-contain_sf"/>
</dbReference>
<gene>
    <name evidence="3" type="ORF">BKA59DRAFT_395954</name>
</gene>
<dbReference type="AlphaFoldDB" id="A0A8K0WDN3"/>
<dbReference type="Pfam" id="PF00023">
    <property type="entry name" value="Ank"/>
    <property type="match status" value="1"/>
</dbReference>
<evidence type="ECO:0000313" key="4">
    <source>
        <dbReference type="Proteomes" id="UP000813427"/>
    </source>
</evidence>
<dbReference type="SMART" id="SM00248">
    <property type="entry name" value="ANK"/>
    <property type="match status" value="3"/>
</dbReference>
<feature type="repeat" description="ANK" evidence="1">
    <location>
        <begin position="576"/>
        <end position="598"/>
    </location>
</feature>
<dbReference type="Gene3D" id="1.25.40.20">
    <property type="entry name" value="Ankyrin repeat-containing domain"/>
    <property type="match status" value="1"/>
</dbReference>
<dbReference type="SUPFAM" id="SSF48403">
    <property type="entry name" value="Ankyrin repeat"/>
    <property type="match status" value="1"/>
</dbReference>
<dbReference type="EMBL" id="JAGPXF010000004">
    <property type="protein sequence ID" value="KAH7246638.1"/>
    <property type="molecule type" value="Genomic_DNA"/>
</dbReference>
<comment type="caution">
    <text evidence="3">The sequence shown here is derived from an EMBL/GenBank/DDBJ whole genome shotgun (WGS) entry which is preliminary data.</text>
</comment>
<feature type="region of interest" description="Disordered" evidence="2">
    <location>
        <begin position="1036"/>
        <end position="1075"/>
    </location>
</feature>
<dbReference type="Proteomes" id="UP000813427">
    <property type="component" value="Unassembled WGS sequence"/>
</dbReference>
<reference evidence="3" key="1">
    <citation type="journal article" date="2021" name="Nat. Commun.">
        <title>Genetic determinants of endophytism in the Arabidopsis root mycobiome.</title>
        <authorList>
            <person name="Mesny F."/>
            <person name="Miyauchi S."/>
            <person name="Thiergart T."/>
            <person name="Pickel B."/>
            <person name="Atanasova L."/>
            <person name="Karlsson M."/>
            <person name="Huettel B."/>
            <person name="Barry K.W."/>
            <person name="Haridas S."/>
            <person name="Chen C."/>
            <person name="Bauer D."/>
            <person name="Andreopoulos W."/>
            <person name="Pangilinan J."/>
            <person name="LaButti K."/>
            <person name="Riley R."/>
            <person name="Lipzen A."/>
            <person name="Clum A."/>
            <person name="Drula E."/>
            <person name="Henrissat B."/>
            <person name="Kohler A."/>
            <person name="Grigoriev I.V."/>
            <person name="Martin F.M."/>
            <person name="Hacquard S."/>
        </authorList>
    </citation>
    <scope>NUCLEOTIDE SEQUENCE</scope>
    <source>
        <strain evidence="3">MPI-SDFR-AT-0068</strain>
    </source>
</reference>
<evidence type="ECO:0008006" key="5">
    <source>
        <dbReference type="Google" id="ProtNLM"/>
    </source>
</evidence>
<dbReference type="OrthoDB" id="1577640at2759"/>
<accession>A0A8K0WDN3</accession>
<organism evidence="3 4">
    <name type="scientific">Fusarium tricinctum</name>
    <dbReference type="NCBI Taxonomy" id="61284"/>
    <lineage>
        <taxon>Eukaryota</taxon>
        <taxon>Fungi</taxon>
        <taxon>Dikarya</taxon>
        <taxon>Ascomycota</taxon>
        <taxon>Pezizomycotina</taxon>
        <taxon>Sordariomycetes</taxon>
        <taxon>Hypocreomycetidae</taxon>
        <taxon>Hypocreales</taxon>
        <taxon>Nectriaceae</taxon>
        <taxon>Fusarium</taxon>
        <taxon>Fusarium tricinctum species complex</taxon>
    </lineage>
</organism>
<proteinExistence type="predicted"/>
<protein>
    <recommendedName>
        <fullName evidence="5">Fungal N-terminal domain-containing protein</fullName>
    </recommendedName>
</protein>
<feature type="compositionally biased region" description="Acidic residues" evidence="2">
    <location>
        <begin position="1039"/>
        <end position="1052"/>
    </location>
</feature>
<evidence type="ECO:0000313" key="3">
    <source>
        <dbReference type="EMBL" id="KAH7246638.1"/>
    </source>
</evidence>
<name>A0A8K0WDN3_9HYPO</name>
<keyword evidence="1" id="KW-0040">ANK repeat</keyword>
<sequence>MADPVGITGTAVGIVSFGLQLYTGVSEYLDAVKGREEDLRQANTYAKTLWTSLKSIEDAMENIDSHHTIPKDAVEECKVSCEIELKSLDSLLKDLRESPVDAANRASSVKSSIRKLSYPFKKKSITKLEEKLNSTNNVLKIALLALQLALSNNTFTTMTGLQKTTDAIRTTTKNNSKVVIEQTARLEQVSQTITQSHQEIQLISQRVSAPPDSRIDEILMHLRNTEDWRSQLTGLLEYPQDLKGFCDEVSCLSRHSEPSSAVRSLQGLRSQSCIAPRRYEICRCTERRRLQRKKSRWGPIFFDNEIDIATYHAPECPLSRVLPLTERKTKAFGISIPNMLGMFKSAVHVSMSLTSGAGGLSLAQKITWTATVNIISSPSFRIINAFSRIRRTRTLENEHCELIAESCMRRLELCYAKHEASPADINTDGHSVFGGLISILIKKTSLQRIDINRWPIATLAYVFRTLAAFKVPVTHGTGRNVRFVSHVVNNDWFTEAETPLETVQALLTCCDDLMGYEFHDDLFIEPPALRLLKEFPQIAEFLGYNPLSMAILREDENDVRFLLDKFPSYNSDVNFCGQSPLHIAVQLQNISLVSLLLKYVTYDILNTTDTMKKYPIDYAILECSHEPNLDDQNPCDMSRMVELLLESNSVLFEDQLPLVFDKSCKCAKTIVLQHLAKRRKELEQLAVSHLPSAEIRSLGLCKGSVLDWNAVNVQTCLAAHHCNIPKHLMVVPVDGLDDYFEITKSVYVNIRHRETAEFAFSLGFDKKSAFFHVFQSIIWEVRNGICHKTPYSLSYVEWLVGDGTQLESVIPVDFMDKVVRPATWAHYFMAMLGQHLSWAQHHPWEYTNDGAFPPSVTAVVLSGTIRDGCLCHCSLHGCSPLSKFLQGFEWRMRYIRVNRSSWNGLQTTKLISDGLQTLISEEDLPCSWIYEAVLRFLTFSALGLRHTCCVLGNFNCDGYLDPEEINEIHEEDSAMLQLLERLMTEFQADCGRIVALGPLLRDRWLPKMTEVLEEIDSQRLTKEELRKAEDYGVIWEQEQSWESEDEDPDDLEGWMKKLDEIAPDPQRPIVNSPGS</sequence>
<dbReference type="PROSITE" id="PS50088">
    <property type="entry name" value="ANK_REPEAT"/>
    <property type="match status" value="1"/>
</dbReference>
<evidence type="ECO:0000256" key="1">
    <source>
        <dbReference type="PROSITE-ProRule" id="PRU00023"/>
    </source>
</evidence>
<dbReference type="InterPro" id="IPR002110">
    <property type="entry name" value="Ankyrin_rpt"/>
</dbReference>
<dbReference type="PROSITE" id="PS50297">
    <property type="entry name" value="ANK_REP_REGION"/>
    <property type="match status" value="1"/>
</dbReference>
<evidence type="ECO:0000256" key="2">
    <source>
        <dbReference type="SAM" id="MobiDB-lite"/>
    </source>
</evidence>